<dbReference type="CDD" id="cd00830">
    <property type="entry name" value="KAS_III"/>
    <property type="match status" value="1"/>
</dbReference>
<dbReference type="InterPro" id="IPR013751">
    <property type="entry name" value="ACP_syn_III_N"/>
</dbReference>
<evidence type="ECO:0000256" key="1">
    <source>
        <dbReference type="ARBA" id="ARBA00022679"/>
    </source>
</evidence>
<evidence type="ECO:0000256" key="2">
    <source>
        <dbReference type="ARBA" id="ARBA00023315"/>
    </source>
</evidence>
<keyword evidence="1" id="KW-0808">Transferase</keyword>
<dbReference type="Pfam" id="PF08541">
    <property type="entry name" value="ACP_syn_III_C"/>
    <property type="match status" value="1"/>
</dbReference>
<dbReference type="PANTHER" id="PTHR34069:SF2">
    <property type="entry name" value="BETA-KETOACYL-[ACYL-CARRIER-PROTEIN] SYNTHASE III"/>
    <property type="match status" value="1"/>
</dbReference>
<keyword evidence="6" id="KW-1185">Reference proteome</keyword>
<dbReference type="Gene3D" id="3.40.47.10">
    <property type="match status" value="1"/>
</dbReference>
<protein>
    <submittedName>
        <fullName evidence="5">3-oxoacyl-[acyl-carrier-protein] synthase III C-terminal domain-containing protein</fullName>
    </submittedName>
</protein>
<evidence type="ECO:0000313" key="5">
    <source>
        <dbReference type="EMBL" id="GAA1539583.1"/>
    </source>
</evidence>
<evidence type="ECO:0000259" key="4">
    <source>
        <dbReference type="Pfam" id="PF08545"/>
    </source>
</evidence>
<dbReference type="PANTHER" id="PTHR34069">
    <property type="entry name" value="3-OXOACYL-[ACYL-CARRIER-PROTEIN] SYNTHASE 3"/>
    <property type="match status" value="1"/>
</dbReference>
<accession>A0ABN2BHA1</accession>
<sequence length="353" mass="36183">MRGACPLVGVASGQAPLILVAMPALGPRALRILGTGAVLPDEEVTSAALDARLGLAPGTVEGHTGVRVRYVERGSAAELGARAARKALAAAGLPLDDVDVIIGAGATPDQPLPCNAALLHEELAPGRPIPAWDVNASCLSFLLALDLAATLVDAGRHERILIVSADLASVGLDWSDLGASGIFGDGAAAAVVGHAGDTGSSVLAADFATHSEGAHTCEIRGGGSRYAPDRVEGEYADWGRFRMEGGAVFRLAVRHLPPFVGRLLASAGVTLAELPVVVPHQASHHALAWLRQRFDIEEGRLVDIYADHGNQVGASLPSALHAAIESGRLQRGDHALLLGTGAGLSMGGIVLCY</sequence>
<organism evidence="5 6">
    <name type="scientific">Nocardioides humi</name>
    <dbReference type="NCBI Taxonomy" id="449461"/>
    <lineage>
        <taxon>Bacteria</taxon>
        <taxon>Bacillati</taxon>
        <taxon>Actinomycetota</taxon>
        <taxon>Actinomycetes</taxon>
        <taxon>Propionibacteriales</taxon>
        <taxon>Nocardioidaceae</taxon>
        <taxon>Nocardioides</taxon>
    </lineage>
</organism>
<gene>
    <name evidence="5" type="ORF">GCM10009788_47990</name>
</gene>
<dbReference type="InterPro" id="IPR013747">
    <property type="entry name" value="ACP_syn_III_C"/>
</dbReference>
<dbReference type="EMBL" id="BAAAOR010000037">
    <property type="protein sequence ID" value="GAA1539583.1"/>
    <property type="molecule type" value="Genomic_DNA"/>
</dbReference>
<dbReference type="InterPro" id="IPR016039">
    <property type="entry name" value="Thiolase-like"/>
</dbReference>
<name>A0ABN2BHA1_9ACTN</name>
<comment type="caution">
    <text evidence="5">The sequence shown here is derived from an EMBL/GenBank/DDBJ whole genome shotgun (WGS) entry which is preliminary data.</text>
</comment>
<keyword evidence="2" id="KW-0012">Acyltransferase</keyword>
<proteinExistence type="predicted"/>
<dbReference type="Proteomes" id="UP001500842">
    <property type="component" value="Unassembled WGS sequence"/>
</dbReference>
<reference evidence="5 6" key="1">
    <citation type="journal article" date="2019" name="Int. J. Syst. Evol. Microbiol.">
        <title>The Global Catalogue of Microorganisms (GCM) 10K type strain sequencing project: providing services to taxonomists for standard genome sequencing and annotation.</title>
        <authorList>
            <consortium name="The Broad Institute Genomics Platform"/>
            <consortium name="The Broad Institute Genome Sequencing Center for Infectious Disease"/>
            <person name="Wu L."/>
            <person name="Ma J."/>
        </authorList>
    </citation>
    <scope>NUCLEOTIDE SEQUENCE [LARGE SCALE GENOMIC DNA]</scope>
    <source>
        <strain evidence="5 6">JCM 14942</strain>
    </source>
</reference>
<dbReference type="SUPFAM" id="SSF53901">
    <property type="entry name" value="Thiolase-like"/>
    <property type="match status" value="1"/>
</dbReference>
<evidence type="ECO:0000313" key="6">
    <source>
        <dbReference type="Proteomes" id="UP001500842"/>
    </source>
</evidence>
<feature type="domain" description="Beta-ketoacyl-[acyl-carrier-protein] synthase III C-terminal" evidence="3">
    <location>
        <begin position="264"/>
        <end position="351"/>
    </location>
</feature>
<feature type="domain" description="Beta-ketoacyl-[acyl-carrier-protein] synthase III N-terminal" evidence="4">
    <location>
        <begin position="133"/>
        <end position="209"/>
    </location>
</feature>
<dbReference type="Pfam" id="PF08545">
    <property type="entry name" value="ACP_syn_III"/>
    <property type="match status" value="1"/>
</dbReference>
<evidence type="ECO:0000259" key="3">
    <source>
        <dbReference type="Pfam" id="PF08541"/>
    </source>
</evidence>